<dbReference type="PROSITE" id="PS50013">
    <property type="entry name" value="CHROMO_2"/>
    <property type="match status" value="2"/>
</dbReference>
<evidence type="ECO:0000256" key="5">
    <source>
        <dbReference type="ARBA" id="ARBA00023242"/>
    </source>
</evidence>
<evidence type="ECO:0000256" key="4">
    <source>
        <dbReference type="ARBA" id="ARBA00023163"/>
    </source>
</evidence>
<dbReference type="SMART" id="SM00298">
    <property type="entry name" value="CHROMO"/>
    <property type="match status" value="2"/>
</dbReference>
<dbReference type="InterPro" id="IPR008251">
    <property type="entry name" value="Chromo_shadow_dom"/>
</dbReference>
<gene>
    <name evidence="9" type="ORF">MNOR_LOCUS21345</name>
</gene>
<keyword evidence="3" id="KW-0805">Transcription regulation</keyword>
<dbReference type="FunFam" id="2.40.50.40:FF:000007">
    <property type="entry name" value="Chromobox protein homolog 1"/>
    <property type="match status" value="1"/>
</dbReference>
<dbReference type="Pfam" id="PF01393">
    <property type="entry name" value="Chromo_shadow"/>
    <property type="match status" value="1"/>
</dbReference>
<dbReference type="CDD" id="cd18631">
    <property type="entry name" value="CD_HP1_like"/>
    <property type="match status" value="1"/>
</dbReference>
<evidence type="ECO:0000256" key="2">
    <source>
        <dbReference type="ARBA" id="ARBA00022737"/>
    </source>
</evidence>
<dbReference type="PRINTS" id="PR00504">
    <property type="entry name" value="CHROMODOMAIN"/>
</dbReference>
<protein>
    <recommendedName>
        <fullName evidence="6">Heterochromatin protein 1</fullName>
    </recommendedName>
</protein>
<dbReference type="GO" id="GO:0000792">
    <property type="term" value="C:heterochromatin"/>
    <property type="evidence" value="ECO:0007669"/>
    <property type="project" value="UniProtKB-ARBA"/>
</dbReference>
<keyword evidence="2" id="KW-0677">Repeat</keyword>
<proteinExistence type="predicted"/>
<evidence type="ECO:0000313" key="10">
    <source>
        <dbReference type="Proteomes" id="UP001497623"/>
    </source>
</evidence>
<dbReference type="GO" id="GO:0031507">
    <property type="term" value="P:heterochromatin formation"/>
    <property type="evidence" value="ECO:0007669"/>
    <property type="project" value="UniProtKB-ARBA"/>
</dbReference>
<dbReference type="Gene3D" id="2.40.50.40">
    <property type="match status" value="2"/>
</dbReference>
<dbReference type="SMART" id="SM00300">
    <property type="entry name" value="ChSh"/>
    <property type="match status" value="1"/>
</dbReference>
<dbReference type="EMBL" id="CAXKWB010017127">
    <property type="protein sequence ID" value="CAL4118040.1"/>
    <property type="molecule type" value="Genomic_DNA"/>
</dbReference>
<dbReference type="SUPFAM" id="SSF54160">
    <property type="entry name" value="Chromo domain-like"/>
    <property type="match status" value="2"/>
</dbReference>
<keyword evidence="5" id="KW-0539">Nucleus</keyword>
<dbReference type="InterPro" id="IPR051219">
    <property type="entry name" value="Heterochromatin_chromo-domain"/>
</dbReference>
<feature type="region of interest" description="Disordered" evidence="7">
    <location>
        <begin position="68"/>
        <end position="105"/>
    </location>
</feature>
<dbReference type="InterPro" id="IPR000953">
    <property type="entry name" value="Chromo/chromo_shadow_dom"/>
</dbReference>
<dbReference type="Pfam" id="PF00385">
    <property type="entry name" value="Chromo"/>
    <property type="match status" value="1"/>
</dbReference>
<dbReference type="CDD" id="cd00034">
    <property type="entry name" value="CSD"/>
    <property type="match status" value="1"/>
</dbReference>
<evidence type="ECO:0000256" key="6">
    <source>
        <dbReference type="ARBA" id="ARBA00073803"/>
    </source>
</evidence>
<dbReference type="InterPro" id="IPR016197">
    <property type="entry name" value="Chromo-like_dom_sf"/>
</dbReference>
<evidence type="ECO:0000256" key="1">
    <source>
        <dbReference type="ARBA" id="ARBA00004123"/>
    </source>
</evidence>
<evidence type="ECO:0000313" key="9">
    <source>
        <dbReference type="EMBL" id="CAL4118040.1"/>
    </source>
</evidence>
<feature type="domain" description="Chromo" evidence="8">
    <location>
        <begin position="14"/>
        <end position="72"/>
    </location>
</feature>
<evidence type="ECO:0000259" key="8">
    <source>
        <dbReference type="PROSITE" id="PS50013"/>
    </source>
</evidence>
<dbReference type="GO" id="GO:0003682">
    <property type="term" value="F:chromatin binding"/>
    <property type="evidence" value="ECO:0007669"/>
    <property type="project" value="UniProtKB-ARBA"/>
</dbReference>
<dbReference type="PANTHER" id="PTHR22812">
    <property type="entry name" value="CHROMOBOX PROTEIN"/>
    <property type="match status" value="1"/>
</dbReference>
<comment type="caution">
    <text evidence="9">The sequence shown here is derived from an EMBL/GenBank/DDBJ whole genome shotgun (WGS) entry which is preliminary data.</text>
</comment>
<dbReference type="AlphaFoldDB" id="A0AAV2R9S4"/>
<keyword evidence="10" id="KW-1185">Reference proteome</keyword>
<dbReference type="Proteomes" id="UP001497623">
    <property type="component" value="Unassembled WGS sequence"/>
</dbReference>
<dbReference type="FunFam" id="2.40.50.40:FF:000031">
    <property type="entry name" value="Heterochromatin protein 1"/>
    <property type="match status" value="1"/>
</dbReference>
<dbReference type="PROSITE" id="PS00598">
    <property type="entry name" value="CHROMO_1"/>
    <property type="match status" value="1"/>
</dbReference>
<keyword evidence="4" id="KW-0804">Transcription</keyword>
<evidence type="ECO:0000256" key="3">
    <source>
        <dbReference type="ARBA" id="ARBA00023015"/>
    </source>
</evidence>
<dbReference type="InterPro" id="IPR017984">
    <property type="entry name" value="Chromo_dom_subgr"/>
</dbReference>
<name>A0AAV2R9S4_MEGNR</name>
<accession>A0AAV2R9S4</accession>
<comment type="subcellular location">
    <subcellularLocation>
        <location evidence="1">Nucleus</location>
    </subcellularLocation>
</comment>
<organism evidence="9 10">
    <name type="scientific">Meganyctiphanes norvegica</name>
    <name type="common">Northern krill</name>
    <name type="synonym">Thysanopoda norvegica</name>
    <dbReference type="NCBI Taxonomy" id="48144"/>
    <lineage>
        <taxon>Eukaryota</taxon>
        <taxon>Metazoa</taxon>
        <taxon>Ecdysozoa</taxon>
        <taxon>Arthropoda</taxon>
        <taxon>Crustacea</taxon>
        <taxon>Multicrustacea</taxon>
        <taxon>Malacostraca</taxon>
        <taxon>Eumalacostraca</taxon>
        <taxon>Eucarida</taxon>
        <taxon>Euphausiacea</taxon>
        <taxon>Euphausiidae</taxon>
        <taxon>Meganyctiphanes</taxon>
    </lineage>
</organism>
<reference evidence="9 10" key="1">
    <citation type="submission" date="2024-05" db="EMBL/GenBank/DDBJ databases">
        <authorList>
            <person name="Wallberg A."/>
        </authorList>
    </citation>
    <scope>NUCLEOTIDE SEQUENCE [LARGE SCALE GENOMIC DNA]</scope>
</reference>
<dbReference type="InterPro" id="IPR023779">
    <property type="entry name" value="Chromodomain_CS"/>
</dbReference>
<sequence length="160" mass="18354">MTDEMSTADEEEEYSVEKIIDKRIRKGKVEYYLKWKGYGDEDNTWEPEEHLDCPELIAEYEARKKIPPSSIPNKGVSIKEKKERGRVKKTLEEPPGPRGYERGLNADEIIGATDAGGELTYLMKWIGSEEADMVPARIVNARSPHIVIKFYDGRMSWKSS</sequence>
<dbReference type="InterPro" id="IPR023780">
    <property type="entry name" value="Chromo_domain"/>
</dbReference>
<feature type="domain" description="Chromo" evidence="8">
    <location>
        <begin position="104"/>
        <end position="160"/>
    </location>
</feature>
<evidence type="ECO:0000256" key="7">
    <source>
        <dbReference type="SAM" id="MobiDB-lite"/>
    </source>
</evidence>
<dbReference type="GO" id="GO:0005634">
    <property type="term" value="C:nucleus"/>
    <property type="evidence" value="ECO:0007669"/>
    <property type="project" value="UniProtKB-SubCell"/>
</dbReference>